<evidence type="ECO:0000256" key="4">
    <source>
        <dbReference type="ARBA" id="ARBA00023002"/>
    </source>
</evidence>
<dbReference type="Proteomes" id="UP000199682">
    <property type="component" value="Unassembled WGS sequence"/>
</dbReference>
<dbReference type="PROSITE" id="PS00086">
    <property type="entry name" value="CYTOCHROME_P450"/>
    <property type="match status" value="1"/>
</dbReference>
<dbReference type="InterPro" id="IPR017972">
    <property type="entry name" value="Cyt_P450_CS"/>
</dbReference>
<evidence type="ECO:0000313" key="9">
    <source>
        <dbReference type="Proteomes" id="UP000199682"/>
    </source>
</evidence>
<dbReference type="FunFam" id="1.10.630.10:FF:000018">
    <property type="entry name" value="Cytochrome P450 monooxygenase"/>
    <property type="match status" value="1"/>
</dbReference>
<dbReference type="CDD" id="cd11029">
    <property type="entry name" value="CYP107-like"/>
    <property type="match status" value="1"/>
</dbReference>
<dbReference type="PRINTS" id="PR00359">
    <property type="entry name" value="BP450"/>
</dbReference>
<proteinExistence type="inferred from homology"/>
<keyword evidence="2 7" id="KW-0349">Heme</keyword>
<dbReference type="SUPFAM" id="SSF48264">
    <property type="entry name" value="Cytochrome P450"/>
    <property type="match status" value="1"/>
</dbReference>
<evidence type="ECO:0000256" key="5">
    <source>
        <dbReference type="ARBA" id="ARBA00023004"/>
    </source>
</evidence>
<evidence type="ECO:0000313" key="8">
    <source>
        <dbReference type="EMBL" id="SDL36144.1"/>
    </source>
</evidence>
<reference evidence="9" key="1">
    <citation type="submission" date="2016-10" db="EMBL/GenBank/DDBJ databases">
        <authorList>
            <person name="Varghese N."/>
            <person name="Submissions S."/>
        </authorList>
    </citation>
    <scope>NUCLEOTIDE SEQUENCE [LARGE SCALE GENOMIC DNA]</scope>
    <source>
        <strain evidence="9">DSM 44796</strain>
    </source>
</reference>
<comment type="similarity">
    <text evidence="1 7">Belongs to the cytochrome P450 family.</text>
</comment>
<evidence type="ECO:0000256" key="2">
    <source>
        <dbReference type="ARBA" id="ARBA00022617"/>
    </source>
</evidence>
<organism evidence="8 9">
    <name type="scientific">Lentzea albidocapillata subsp. violacea</name>
    <dbReference type="NCBI Taxonomy" id="128104"/>
    <lineage>
        <taxon>Bacteria</taxon>
        <taxon>Bacillati</taxon>
        <taxon>Actinomycetota</taxon>
        <taxon>Actinomycetes</taxon>
        <taxon>Pseudonocardiales</taxon>
        <taxon>Pseudonocardiaceae</taxon>
        <taxon>Lentzea</taxon>
    </lineage>
</organism>
<keyword evidence="5 7" id="KW-0408">Iron</keyword>
<dbReference type="InterPro" id="IPR036396">
    <property type="entry name" value="Cyt_P450_sf"/>
</dbReference>
<evidence type="ECO:0000256" key="1">
    <source>
        <dbReference type="ARBA" id="ARBA00010617"/>
    </source>
</evidence>
<dbReference type="PANTHER" id="PTHR46696:SF1">
    <property type="entry name" value="CYTOCHROME P450 YJIB-RELATED"/>
    <property type="match status" value="1"/>
</dbReference>
<keyword evidence="4 7" id="KW-0560">Oxidoreductase</keyword>
<keyword evidence="6 7" id="KW-0503">Monooxygenase</keyword>
<dbReference type="InterPro" id="IPR002397">
    <property type="entry name" value="Cyt_P450_B"/>
</dbReference>
<dbReference type="GO" id="GO:0004497">
    <property type="term" value="F:monooxygenase activity"/>
    <property type="evidence" value="ECO:0007669"/>
    <property type="project" value="UniProtKB-KW"/>
</dbReference>
<dbReference type="Pfam" id="PF00067">
    <property type="entry name" value="p450"/>
    <property type="match status" value="1"/>
</dbReference>
<dbReference type="PANTHER" id="PTHR46696">
    <property type="entry name" value="P450, PUTATIVE (EUROFUNG)-RELATED"/>
    <property type="match status" value="1"/>
</dbReference>
<evidence type="ECO:0000256" key="3">
    <source>
        <dbReference type="ARBA" id="ARBA00022723"/>
    </source>
</evidence>
<evidence type="ECO:0000256" key="6">
    <source>
        <dbReference type="ARBA" id="ARBA00023033"/>
    </source>
</evidence>
<dbReference type="InterPro" id="IPR001128">
    <property type="entry name" value="Cyt_P450"/>
</dbReference>
<dbReference type="GO" id="GO:0020037">
    <property type="term" value="F:heme binding"/>
    <property type="evidence" value="ECO:0007669"/>
    <property type="project" value="InterPro"/>
</dbReference>
<keyword evidence="3 7" id="KW-0479">Metal-binding</keyword>
<dbReference type="AlphaFoldDB" id="A0A1G9JG92"/>
<name>A0A1G9JG92_9PSEU</name>
<gene>
    <name evidence="8" type="ORF">SAMN04488074_110232</name>
</gene>
<accession>A0A1G9JG92</accession>
<dbReference type="GO" id="GO:0005506">
    <property type="term" value="F:iron ion binding"/>
    <property type="evidence" value="ECO:0007669"/>
    <property type="project" value="InterPro"/>
</dbReference>
<sequence length="362" mass="39941">MPLNSANTTMNGMSFFTDPIPYFDEWRERGPALIETPDGQKSWMISRYDDVVQALSHPDLSSAIIPGGMLNHTDPPEHTLLRKPIARAFSTRRMEALRPRIEEIANELLDAWEGAEEVDVIETFAYPLPITVICELLGVPKEDRDEVRKLSAELLAPETMVEAFGRFAAYVERLVATKEPGDDVITELRDEPNLVMNLVLLITAGHETTVQLIGNGLLALLRDPALQRSLADDPILIPEAVEEFLRLDGPLAMGVGRVATSDVVIGGVTIPRSSQVTVSLGAANRDPSRYSGPDVVQLGRDPHVAFGHGIHYCVGARLARIEGEIAFGTLLRRFPELVLAAEPEWRESFIRGLGSFRVRPKP</sequence>
<dbReference type="Gene3D" id="1.10.630.10">
    <property type="entry name" value="Cytochrome P450"/>
    <property type="match status" value="1"/>
</dbReference>
<dbReference type="EMBL" id="FNET01000010">
    <property type="protein sequence ID" value="SDL36144.1"/>
    <property type="molecule type" value="Genomic_DNA"/>
</dbReference>
<protein>
    <submittedName>
        <fullName evidence="8">Cytochrome P450</fullName>
    </submittedName>
</protein>
<evidence type="ECO:0000256" key="7">
    <source>
        <dbReference type="RuleBase" id="RU000461"/>
    </source>
</evidence>
<dbReference type="GO" id="GO:0016705">
    <property type="term" value="F:oxidoreductase activity, acting on paired donors, with incorporation or reduction of molecular oxygen"/>
    <property type="evidence" value="ECO:0007669"/>
    <property type="project" value="InterPro"/>
</dbReference>